<dbReference type="GO" id="GO:0006508">
    <property type="term" value="P:proteolysis"/>
    <property type="evidence" value="ECO:0007669"/>
    <property type="project" value="UniProtKB-KW"/>
</dbReference>
<protein>
    <submittedName>
        <fullName evidence="7">Jg24603 protein</fullName>
    </submittedName>
</protein>
<dbReference type="PANTHER" id="PTHR24264">
    <property type="entry name" value="TRYPSIN-RELATED"/>
    <property type="match status" value="1"/>
</dbReference>
<dbReference type="Gene3D" id="2.40.10.10">
    <property type="entry name" value="Trypsin-like serine proteases"/>
    <property type="match status" value="1"/>
</dbReference>
<comment type="caution">
    <text evidence="7">The sequence shown here is derived from an EMBL/GenBank/DDBJ whole genome shotgun (WGS) entry which is preliminary data.</text>
</comment>
<dbReference type="GO" id="GO:0004252">
    <property type="term" value="F:serine-type endopeptidase activity"/>
    <property type="evidence" value="ECO:0007669"/>
    <property type="project" value="InterPro"/>
</dbReference>
<sequence>MKLTNDVVKNAFKLKCRAGEWNTRNENEILNHQERDVSRILIHPEFSRKKAHNDIALLIMETAFVITPHVNVACLGRSLPPPETVCYSMGWGKDFPASNFNAHVLKK</sequence>
<keyword evidence="2" id="KW-0964">Secreted</keyword>
<dbReference type="InterPro" id="IPR009003">
    <property type="entry name" value="Peptidase_S1_PA"/>
</dbReference>
<dbReference type="OrthoDB" id="6261922at2759"/>
<dbReference type="AlphaFoldDB" id="A0A8S4R298"/>
<evidence type="ECO:0000313" key="8">
    <source>
        <dbReference type="Proteomes" id="UP000838756"/>
    </source>
</evidence>
<dbReference type="EMBL" id="CAKXAJ010022975">
    <property type="protein sequence ID" value="CAH2227361.1"/>
    <property type="molecule type" value="Genomic_DNA"/>
</dbReference>
<gene>
    <name evidence="7" type="primary">jg24603</name>
    <name evidence="7" type="ORF">PAEG_LOCUS7890</name>
</gene>
<evidence type="ECO:0000256" key="4">
    <source>
        <dbReference type="ARBA" id="ARBA00022801"/>
    </source>
</evidence>
<dbReference type="Pfam" id="PF00089">
    <property type="entry name" value="Trypsin"/>
    <property type="match status" value="1"/>
</dbReference>
<dbReference type="GO" id="GO:0005615">
    <property type="term" value="C:extracellular space"/>
    <property type="evidence" value="ECO:0007669"/>
    <property type="project" value="TreeGrafter"/>
</dbReference>
<name>A0A8S4R298_9NEOP</name>
<dbReference type="Proteomes" id="UP000838756">
    <property type="component" value="Unassembled WGS sequence"/>
</dbReference>
<evidence type="ECO:0000259" key="6">
    <source>
        <dbReference type="Pfam" id="PF00089"/>
    </source>
</evidence>
<evidence type="ECO:0000256" key="2">
    <source>
        <dbReference type="ARBA" id="ARBA00022525"/>
    </source>
</evidence>
<keyword evidence="8" id="KW-1185">Reference proteome</keyword>
<dbReference type="InterPro" id="IPR001254">
    <property type="entry name" value="Trypsin_dom"/>
</dbReference>
<evidence type="ECO:0000313" key="7">
    <source>
        <dbReference type="EMBL" id="CAH2227361.1"/>
    </source>
</evidence>
<dbReference type="InterPro" id="IPR050127">
    <property type="entry name" value="Serine_Proteases_S1"/>
</dbReference>
<comment type="subcellular location">
    <subcellularLocation>
        <location evidence="1">Secreted</location>
    </subcellularLocation>
</comment>
<reference evidence="7" key="1">
    <citation type="submission" date="2022-03" db="EMBL/GenBank/DDBJ databases">
        <authorList>
            <person name="Lindestad O."/>
        </authorList>
    </citation>
    <scope>NUCLEOTIDE SEQUENCE</scope>
</reference>
<dbReference type="InterPro" id="IPR043504">
    <property type="entry name" value="Peptidase_S1_PA_chymotrypsin"/>
</dbReference>
<evidence type="ECO:0000256" key="3">
    <source>
        <dbReference type="ARBA" id="ARBA00022670"/>
    </source>
</evidence>
<proteinExistence type="predicted"/>
<keyword evidence="4" id="KW-0378">Hydrolase</keyword>
<dbReference type="PANTHER" id="PTHR24264:SF65">
    <property type="entry name" value="SRCR DOMAIN-CONTAINING PROTEIN"/>
    <property type="match status" value="1"/>
</dbReference>
<keyword evidence="3" id="KW-0645">Protease</keyword>
<feature type="domain" description="Peptidase S1" evidence="6">
    <location>
        <begin position="6"/>
        <end position="98"/>
    </location>
</feature>
<accession>A0A8S4R298</accession>
<evidence type="ECO:0000256" key="5">
    <source>
        <dbReference type="ARBA" id="ARBA00022825"/>
    </source>
</evidence>
<dbReference type="SUPFAM" id="SSF50494">
    <property type="entry name" value="Trypsin-like serine proteases"/>
    <property type="match status" value="1"/>
</dbReference>
<evidence type="ECO:0000256" key="1">
    <source>
        <dbReference type="ARBA" id="ARBA00004613"/>
    </source>
</evidence>
<keyword evidence="5" id="KW-0720">Serine protease</keyword>
<feature type="non-terminal residue" evidence="7">
    <location>
        <position position="1"/>
    </location>
</feature>
<organism evidence="7 8">
    <name type="scientific">Pararge aegeria aegeria</name>
    <dbReference type="NCBI Taxonomy" id="348720"/>
    <lineage>
        <taxon>Eukaryota</taxon>
        <taxon>Metazoa</taxon>
        <taxon>Ecdysozoa</taxon>
        <taxon>Arthropoda</taxon>
        <taxon>Hexapoda</taxon>
        <taxon>Insecta</taxon>
        <taxon>Pterygota</taxon>
        <taxon>Neoptera</taxon>
        <taxon>Endopterygota</taxon>
        <taxon>Lepidoptera</taxon>
        <taxon>Glossata</taxon>
        <taxon>Ditrysia</taxon>
        <taxon>Papilionoidea</taxon>
        <taxon>Nymphalidae</taxon>
        <taxon>Satyrinae</taxon>
        <taxon>Satyrini</taxon>
        <taxon>Parargina</taxon>
        <taxon>Pararge</taxon>
    </lineage>
</organism>